<dbReference type="Proteomes" id="UP000232688">
    <property type="component" value="Unassembled WGS sequence"/>
</dbReference>
<comment type="caution">
    <text evidence="1">The sequence shown here is derived from an EMBL/GenBank/DDBJ whole genome shotgun (WGS) entry which is preliminary data.</text>
</comment>
<dbReference type="VEuPathDB" id="FungiDB:RhiirA1_454922"/>
<evidence type="ECO:0000313" key="1">
    <source>
        <dbReference type="EMBL" id="PKC70317.1"/>
    </source>
</evidence>
<proteinExistence type="predicted"/>
<gene>
    <name evidence="1" type="ORF">RhiirA1_454922</name>
</gene>
<protein>
    <recommendedName>
        <fullName evidence="3">MULE transposase domain-containing protein</fullName>
    </recommendedName>
</protein>
<dbReference type="EMBL" id="LLXH01000228">
    <property type="protein sequence ID" value="PKC70317.1"/>
    <property type="molecule type" value="Genomic_DNA"/>
</dbReference>
<reference evidence="1 2" key="1">
    <citation type="submission" date="2017-10" db="EMBL/GenBank/DDBJ databases">
        <title>Extensive intraspecific genome diversity in a model arbuscular mycorrhizal fungus.</title>
        <authorList>
            <person name="Chen E.C.H."/>
            <person name="Morin E."/>
            <person name="Baudet D."/>
            <person name="Noel J."/>
            <person name="Ndikumana S."/>
            <person name="Charron P."/>
            <person name="St-Onge C."/>
            <person name="Giorgi J."/>
            <person name="Grigoriev I.V."/>
            <person name="Roux C."/>
            <person name="Martin F.M."/>
            <person name="Corradi N."/>
        </authorList>
    </citation>
    <scope>NUCLEOTIDE SEQUENCE [LARGE SCALE GENOMIC DNA]</scope>
    <source>
        <strain evidence="1 2">A1</strain>
    </source>
</reference>
<dbReference type="VEuPathDB" id="FungiDB:RhiirFUN_007530"/>
<evidence type="ECO:0008006" key="3">
    <source>
        <dbReference type="Google" id="ProtNLM"/>
    </source>
</evidence>
<organism evidence="1 2">
    <name type="scientific">Rhizophagus irregularis</name>
    <dbReference type="NCBI Taxonomy" id="588596"/>
    <lineage>
        <taxon>Eukaryota</taxon>
        <taxon>Fungi</taxon>
        <taxon>Fungi incertae sedis</taxon>
        <taxon>Mucoromycota</taxon>
        <taxon>Glomeromycotina</taxon>
        <taxon>Glomeromycetes</taxon>
        <taxon>Glomerales</taxon>
        <taxon>Glomeraceae</taxon>
        <taxon>Rhizophagus</taxon>
    </lineage>
</organism>
<evidence type="ECO:0000313" key="2">
    <source>
        <dbReference type="Proteomes" id="UP000232688"/>
    </source>
</evidence>
<dbReference type="AlphaFoldDB" id="A0A2N0S458"/>
<reference evidence="1 2" key="2">
    <citation type="submission" date="2017-10" db="EMBL/GenBank/DDBJ databases">
        <title>Genome analyses suggest a sexual origin of heterokaryosis in a supposedly ancient asexual fungus.</title>
        <authorList>
            <person name="Corradi N."/>
            <person name="Sedzielewska K."/>
            <person name="Noel J."/>
            <person name="Charron P."/>
            <person name="Farinelli L."/>
            <person name="Marton T."/>
            <person name="Kruger M."/>
            <person name="Pelin A."/>
            <person name="Brachmann A."/>
            <person name="Corradi N."/>
        </authorList>
    </citation>
    <scope>NUCLEOTIDE SEQUENCE [LARGE SCALE GENOMIC DNA]</scope>
    <source>
        <strain evidence="1 2">A1</strain>
    </source>
</reference>
<dbReference type="VEuPathDB" id="FungiDB:RhiirFUN_018571"/>
<accession>A0A2N0S458</accession>
<sequence length="388" mass="44535">MQKKAEDLCWIVDFELDKDNRLTCLFLMSSDQMPLGVFIIIDNKCKTRLICQVLVSDESLDTHIWILNCIKRATNQAPIVMFTDADPSLNAAIPIMTNRIVLSNNSISAITVCVNHYLNPNCKSWAQAYLHKIFTADVKSTARLGSLFPIVIKLLDKYLTKPINKTIKTEISQCLFVNANMIELNDDELNCEQENFQKASDGFIEDQRDAHFITLQAMIDEVEQDDGCIRNMESYKNLQESIIFNNRESIWNNEFIDENILPIRKAATIPTTVPILKKAVHKRNLYGRVWGLARTATLLAVEQKDNEITIILQDYIRRKSNQNTPEMSSALDERPTIDERPAVDATDEIFSNPQEMQINDSDTNFILNRSQIEEDETEKERKINNINI</sequence>
<name>A0A2N0S458_9GLOM</name>